<evidence type="ECO:0000259" key="1">
    <source>
        <dbReference type="PROSITE" id="PS50164"/>
    </source>
</evidence>
<dbReference type="PROSITE" id="PS50164">
    <property type="entry name" value="GIY_YIG"/>
    <property type="match status" value="1"/>
</dbReference>
<dbReference type="Proteomes" id="UP000013097">
    <property type="component" value="Unassembled WGS sequence"/>
</dbReference>
<evidence type="ECO:0000313" key="3">
    <source>
        <dbReference type="Proteomes" id="UP000013097"/>
    </source>
</evidence>
<accession>N9Y5F3</accession>
<name>N9Y5F3_9CLOT</name>
<comment type="caution">
    <text evidence="2">The sequence shown here is derived from an EMBL/GenBank/DDBJ whole genome shotgun (WGS) entry which is preliminary data.</text>
</comment>
<reference evidence="2 3" key="1">
    <citation type="submission" date="2013-01" db="EMBL/GenBank/DDBJ databases">
        <title>The Genome Sequence of Clostridium colicanis 209318.</title>
        <authorList>
            <consortium name="The Broad Institute Genome Sequencing Platform"/>
            <person name="Earl A."/>
            <person name="Ward D."/>
            <person name="Feldgarden M."/>
            <person name="Gevers D."/>
            <person name="Courvalin P."/>
            <person name="Lambert T."/>
            <person name="Walker B."/>
            <person name="Young S.K."/>
            <person name="Zeng Q."/>
            <person name="Gargeya S."/>
            <person name="Fitzgerald M."/>
            <person name="Haas B."/>
            <person name="Abouelleil A."/>
            <person name="Alvarado L."/>
            <person name="Arachchi H.M."/>
            <person name="Berlin A.M."/>
            <person name="Chapman S.B."/>
            <person name="Dewar J."/>
            <person name="Goldberg J."/>
            <person name="Griggs A."/>
            <person name="Gujja S."/>
            <person name="Hansen M."/>
            <person name="Howarth C."/>
            <person name="Imamovic A."/>
            <person name="Larimer J."/>
            <person name="McCowan C."/>
            <person name="Murphy C."/>
            <person name="Neiman D."/>
            <person name="Pearson M."/>
            <person name="Priest M."/>
            <person name="Roberts A."/>
            <person name="Saif S."/>
            <person name="Shea T."/>
            <person name="Sisk P."/>
            <person name="Sykes S."/>
            <person name="Wortman J."/>
            <person name="Nusbaum C."/>
            <person name="Birren B."/>
        </authorList>
    </citation>
    <scope>NUCLEOTIDE SEQUENCE [LARGE SCALE GENOMIC DNA]</scope>
    <source>
        <strain evidence="2 3">209318</strain>
    </source>
</reference>
<evidence type="ECO:0000313" key="2">
    <source>
        <dbReference type="EMBL" id="ENZ03434.1"/>
    </source>
</evidence>
<dbReference type="HOGENOM" id="CLU_2300882_0_0_9"/>
<dbReference type="PATRIC" id="fig|999411.4.peg.599"/>
<keyword evidence="3" id="KW-1185">Reference proteome</keyword>
<sequence>MLARYQKRKGVYFIYDCESLVYIGEAGRGEKQTIRERCMQYLQQGTGRKFREKLMMDKELDVQESIEYIKEKCTIRYIIENKHKKLEHLAIGIFNTKYND</sequence>
<gene>
    <name evidence="2" type="ORF">HMPREF1092_00621</name>
</gene>
<proteinExistence type="predicted"/>
<dbReference type="EMBL" id="AGYT01000007">
    <property type="protein sequence ID" value="ENZ03434.1"/>
    <property type="molecule type" value="Genomic_DNA"/>
</dbReference>
<organism evidence="2 3">
    <name type="scientific">Clostridium thermobutyricum</name>
    <dbReference type="NCBI Taxonomy" id="29372"/>
    <lineage>
        <taxon>Bacteria</taxon>
        <taxon>Bacillati</taxon>
        <taxon>Bacillota</taxon>
        <taxon>Clostridia</taxon>
        <taxon>Eubacteriales</taxon>
        <taxon>Clostridiaceae</taxon>
        <taxon>Clostridium</taxon>
    </lineage>
</organism>
<dbReference type="AlphaFoldDB" id="N9Y5F3"/>
<feature type="domain" description="GIY-YIG" evidence="1">
    <location>
        <begin position="7"/>
        <end position="100"/>
    </location>
</feature>
<dbReference type="InterPro" id="IPR000305">
    <property type="entry name" value="GIY-YIG_endonuc"/>
</dbReference>
<protein>
    <recommendedName>
        <fullName evidence="1">GIY-YIG domain-containing protein</fullName>
    </recommendedName>
</protein>